<evidence type="ECO:0000313" key="3">
    <source>
        <dbReference type="Proteomes" id="UP000018144"/>
    </source>
</evidence>
<organism evidence="2 3">
    <name type="scientific">Pyronema omphalodes (strain CBS 100304)</name>
    <name type="common">Pyronema confluens</name>
    <dbReference type="NCBI Taxonomy" id="1076935"/>
    <lineage>
        <taxon>Eukaryota</taxon>
        <taxon>Fungi</taxon>
        <taxon>Dikarya</taxon>
        <taxon>Ascomycota</taxon>
        <taxon>Pezizomycotina</taxon>
        <taxon>Pezizomycetes</taxon>
        <taxon>Pezizales</taxon>
        <taxon>Pyronemataceae</taxon>
        <taxon>Pyronema</taxon>
    </lineage>
</organism>
<dbReference type="Proteomes" id="UP000018144">
    <property type="component" value="Unassembled WGS sequence"/>
</dbReference>
<dbReference type="AlphaFoldDB" id="U4L3U9"/>
<accession>U4L3U9</accession>
<reference evidence="2 3" key="1">
    <citation type="journal article" date="2013" name="PLoS Genet.">
        <title>The genome and development-dependent transcriptomes of Pyronema confluens: a window into fungal evolution.</title>
        <authorList>
            <person name="Traeger S."/>
            <person name="Altegoer F."/>
            <person name="Freitag M."/>
            <person name="Gabaldon T."/>
            <person name="Kempken F."/>
            <person name="Kumar A."/>
            <person name="Marcet-Houben M."/>
            <person name="Poggeler S."/>
            <person name="Stajich J.E."/>
            <person name="Nowrousian M."/>
        </authorList>
    </citation>
    <scope>NUCLEOTIDE SEQUENCE [LARGE SCALE GENOMIC DNA]</scope>
    <source>
        <strain evidence="3">CBS 100304</strain>
        <tissue evidence="2">Vegetative mycelium</tissue>
    </source>
</reference>
<gene>
    <name evidence="2" type="ORF">PCON_09968</name>
</gene>
<proteinExistence type="predicted"/>
<sequence>MASQSPSPLTPLDQCGIQVINELAALSIQAGPFVPTGPNDSRRSAAPADGASTPLPRLSTPVAGPSTTAEGLVPFWKLQPKLMNQKLALSNLLTLEPVSGGPQQQHQQQHESEYKFDPTIPFWKRQQKITNQQLALQNIMMREPSPKIPHQYQDEEDSNCESEFGSVIAEAAGPSYHDIAPGDHEAETLPDFSCAADYHRALLVERNPELEESTARERALKWHQWSYEHRDVEQIRKDPRLVEARERAGGVRARVRPLIRPTPGAPLPLWIPAGRQGAWVGNHGYWG</sequence>
<dbReference type="EMBL" id="HF935538">
    <property type="protein sequence ID" value="CCX10374.1"/>
    <property type="molecule type" value="Genomic_DNA"/>
</dbReference>
<evidence type="ECO:0000256" key="1">
    <source>
        <dbReference type="SAM" id="MobiDB-lite"/>
    </source>
</evidence>
<keyword evidence="3" id="KW-1185">Reference proteome</keyword>
<protein>
    <submittedName>
        <fullName evidence="2">Uncharacterized protein</fullName>
    </submittedName>
</protein>
<feature type="region of interest" description="Disordered" evidence="1">
    <location>
        <begin position="34"/>
        <end position="66"/>
    </location>
</feature>
<name>U4L3U9_PYROM</name>
<evidence type="ECO:0000313" key="2">
    <source>
        <dbReference type="EMBL" id="CCX10374.1"/>
    </source>
</evidence>